<gene>
    <name evidence="1" type="ORF">CDAUBV1_LOCUS10694</name>
</gene>
<evidence type="ECO:0000313" key="2">
    <source>
        <dbReference type="Proteomes" id="UP001497525"/>
    </source>
</evidence>
<proteinExistence type="predicted"/>
<comment type="caution">
    <text evidence="1">The sequence shown here is derived from an EMBL/GenBank/DDBJ whole genome shotgun (WGS) entry which is preliminary data.</text>
</comment>
<dbReference type="Proteomes" id="UP001497525">
    <property type="component" value="Unassembled WGS sequence"/>
</dbReference>
<dbReference type="AlphaFoldDB" id="A0AAV2TJL1"/>
<protein>
    <submittedName>
        <fullName evidence="1">Uncharacterized protein</fullName>
    </submittedName>
</protein>
<reference evidence="1" key="1">
    <citation type="submission" date="2024-06" db="EMBL/GenBank/DDBJ databases">
        <authorList>
            <person name="Liu X."/>
            <person name="Lenzi L."/>
            <person name="Haldenby T S."/>
            <person name="Uol C."/>
        </authorList>
    </citation>
    <scope>NUCLEOTIDE SEQUENCE</scope>
</reference>
<dbReference type="EMBL" id="CAXLJL010000334">
    <property type="protein sequence ID" value="CAL5136560.1"/>
    <property type="molecule type" value="Genomic_DNA"/>
</dbReference>
<organism evidence="1 2">
    <name type="scientific">Calicophoron daubneyi</name>
    <name type="common">Rumen fluke</name>
    <name type="synonym">Paramphistomum daubneyi</name>
    <dbReference type="NCBI Taxonomy" id="300641"/>
    <lineage>
        <taxon>Eukaryota</taxon>
        <taxon>Metazoa</taxon>
        <taxon>Spiralia</taxon>
        <taxon>Lophotrochozoa</taxon>
        <taxon>Platyhelminthes</taxon>
        <taxon>Trematoda</taxon>
        <taxon>Digenea</taxon>
        <taxon>Plagiorchiida</taxon>
        <taxon>Pronocephalata</taxon>
        <taxon>Paramphistomoidea</taxon>
        <taxon>Paramphistomidae</taxon>
        <taxon>Calicophoron</taxon>
    </lineage>
</organism>
<name>A0AAV2TJL1_CALDB</name>
<sequence>MNSADLLSEFDRSNLRHALMKAMKYQGLGDAMVAVSEFDVLSCGSQKCAHFQAVFMKGPLADRYPELVQSSNWARCETDLKQALEGYDDRIRRPTITAYQVVGELNITWSDQLADKRSKSYKEKAELCQNDISKVIHSAGLTDAVRQVFVDSIIRMPYNGLPDQTVVCFLLRLSPWYLQEHNEHYMSANTAALERRLNELANAIRYTPMGDAFLSIDRPFIMPSANFTYAEAVVSFDAENLRKQNPELDIEVGQTIMQDAVNLALQVLGDLKIHDIQVSS</sequence>
<evidence type="ECO:0000313" key="1">
    <source>
        <dbReference type="EMBL" id="CAL5136560.1"/>
    </source>
</evidence>
<accession>A0AAV2TJL1</accession>